<dbReference type="Pfam" id="PF13385">
    <property type="entry name" value="Laminin_G_3"/>
    <property type="match status" value="2"/>
</dbReference>
<feature type="region of interest" description="Disordered" evidence="3">
    <location>
        <begin position="100"/>
        <end position="121"/>
    </location>
</feature>
<dbReference type="GO" id="GO:0006955">
    <property type="term" value="P:immune response"/>
    <property type="evidence" value="ECO:0007669"/>
    <property type="project" value="InterPro"/>
</dbReference>
<dbReference type="GO" id="GO:0030246">
    <property type="term" value="F:carbohydrate binding"/>
    <property type="evidence" value="ECO:0007669"/>
    <property type="project" value="UniProtKB-KW"/>
</dbReference>
<proteinExistence type="predicted"/>
<keyword evidence="6" id="KW-0430">Lectin</keyword>
<feature type="region of interest" description="Disordered" evidence="3">
    <location>
        <begin position="461"/>
        <end position="483"/>
    </location>
</feature>
<feature type="domain" description="LamG-like jellyroll fold" evidence="5">
    <location>
        <begin position="752"/>
        <end position="888"/>
    </location>
</feature>
<dbReference type="InterPro" id="IPR013320">
    <property type="entry name" value="ConA-like_dom_sf"/>
</dbReference>
<evidence type="ECO:0000313" key="6">
    <source>
        <dbReference type="EMBL" id="SEG95899.1"/>
    </source>
</evidence>
<evidence type="ECO:0000256" key="1">
    <source>
        <dbReference type="ARBA" id="ARBA00022729"/>
    </source>
</evidence>
<organism evidence="6 7">
    <name type="scientific">Nonomuraea solani</name>
    <dbReference type="NCBI Taxonomy" id="1144553"/>
    <lineage>
        <taxon>Bacteria</taxon>
        <taxon>Bacillati</taxon>
        <taxon>Actinomycetota</taxon>
        <taxon>Actinomycetes</taxon>
        <taxon>Streptosporangiales</taxon>
        <taxon>Streptosporangiaceae</taxon>
        <taxon>Nonomuraea</taxon>
    </lineage>
</organism>
<feature type="domain" description="LamG-like jellyroll fold" evidence="5">
    <location>
        <begin position="962"/>
        <end position="1102"/>
    </location>
</feature>
<dbReference type="PANTHER" id="PTHR46943:SF1">
    <property type="entry name" value="PENTRAXIN-RELATED PROTEIN PTX3"/>
    <property type="match status" value="1"/>
</dbReference>
<reference evidence="6 7" key="1">
    <citation type="submission" date="2016-10" db="EMBL/GenBank/DDBJ databases">
        <authorList>
            <person name="de Groot N.N."/>
        </authorList>
    </citation>
    <scope>NUCLEOTIDE SEQUENCE [LARGE SCALE GENOMIC DNA]</scope>
    <source>
        <strain evidence="6 7">CGMCC 4.7037</strain>
    </source>
</reference>
<feature type="signal peptide" evidence="4">
    <location>
        <begin position="1"/>
        <end position="25"/>
    </location>
</feature>
<keyword evidence="2" id="KW-1015">Disulfide bond</keyword>
<keyword evidence="7" id="KW-1185">Reference proteome</keyword>
<accession>A0A1H6EFY9</accession>
<dbReference type="EMBL" id="FNVT01000009">
    <property type="protein sequence ID" value="SEG95899.1"/>
    <property type="molecule type" value="Genomic_DNA"/>
</dbReference>
<feature type="chain" id="PRO_5038662138" evidence="4">
    <location>
        <begin position="26"/>
        <end position="1368"/>
    </location>
</feature>
<dbReference type="PANTHER" id="PTHR46943">
    <property type="entry name" value="PENTRAXIN-RELATED PROTEIN PTX3"/>
    <property type="match status" value="1"/>
</dbReference>
<dbReference type="Gene3D" id="2.60.120.200">
    <property type="match status" value="2"/>
</dbReference>
<evidence type="ECO:0000256" key="2">
    <source>
        <dbReference type="ARBA" id="ARBA00023157"/>
    </source>
</evidence>
<dbReference type="SMART" id="SM00560">
    <property type="entry name" value="LamGL"/>
    <property type="match status" value="2"/>
</dbReference>
<dbReference type="InterPro" id="IPR006558">
    <property type="entry name" value="LamG-like"/>
</dbReference>
<sequence length="1368" mass="145063">MLRRPGALLSALTIIFAALSPPAVASPASVSDDPVGSVPWAAGEAKRTGKRVVVTSEQSEVRDVYANPDGSFTAELRITPVRVRRASGWVPVDTTLRQRADGGVEPGATTVPVTFSGGGDQPLVRFGPDERRIELRWPAPLPKPVLTGDTATYPEVLPGVDLRMRATAQGFGKVLVVKDRTAAANPKLAALTFGLATKGVKVRGEGHGDIAVYDGKDDLAFGSGAPMAWDSTPANARRAVGSLEVERDTLVLRPDRKLLADPATKFPVYIDPDFEAGRTGMAMVLSGHHDQEYWGGDDEKVAKVGFCGWDFCNGIGIARTYFQYDAAFLAGKRVLEAEFNIFEHYAPSCTKRDVAAYGTDPVSAATNWDNQPYKEAGGTQVPLGTQNVAWGYSASCPGAWVGFNAKAAVEKGLASHNGATAIMLKAGDERDAFGWKKFRWQRNAGETAPVEPSLVVTYNTPPSAPSAQKAEGKTCALEPNEPRVSPYIDNDPGQGLRGPQLSATLSDLDGGQLSAEFEWYARGGARLGGVVVGPKSSGATFAADVPSAHAADGTKLAFRVRGTDGVDAGPWGPWCDVTVDRTGPDKAPAVSSVTYPECTLDSGSCSGGGAVGFTGGFTFGANGVSDVGGYEYYLYGHEVFHAAAPSGSVNVLVTPPDDGPMDLYVRSVDRAGNAGPQYRYHFWVGRGTPPRGHWKLEGYTETKAADDSPNGRHATLEASARWQVGRYGDALWLNGGTGYASASGGATVHTDKSFAVSAWVKPDRLDTAFRTAVSQDGSQTSGFLLQYNPSSKKWNFSIPASDNAAAERRVAESAAPAVVGRWTHLVGVYDAGARQIRIYVDGVAGTPADHTTPWDATGSVQLGRARAAEYWAGSLDEVRVHDRILGSQEIHDLATAPAIEEVFLPLDEGTGTTAQDVSGNYRPGSLGGAASWTTGKAGAGAVRFNGGVSTLQVTGPAVRTDASFTVTAWAKLDTADGQSRTVLSQDGTQASGFQLRYRGDTRRWSFGLAQSNTGDGEMISVDSSDVAQEGQWTHLAGVYDAADGRIRLYVDAELKSQVPVTATWNAAGAFQVGRGKAAGAVATPFAGVIDDVHTWTGVRTRDQIKDEHDSMPLTRRSNPYAGQLGRFYNLAGHHVVTTGHVPPGSHFEFSLGLPAPQDAPNTQAVYSCRNGARDYFLALDCGTHTNLGGIGRLYITPPAGVPALRVYRCLIPNVGHFASTDPQCEGQTSENYPLGYTLAYTNLIRHLQSGYPYDHAGATSVIEANYRAERNQGALAMTQLPGTTALMSCRDGADAFTSIDAGCEGKTVLRRLGYLWTSSPQEVPGVPGAAGAELFRCRTSWGDLFDSRDRDCEGQELDRSLGFVATGL</sequence>
<evidence type="ECO:0000259" key="5">
    <source>
        <dbReference type="SMART" id="SM00560"/>
    </source>
</evidence>
<evidence type="ECO:0000313" key="7">
    <source>
        <dbReference type="Proteomes" id="UP000236732"/>
    </source>
</evidence>
<gene>
    <name evidence="6" type="ORF">SAMN05444920_109195</name>
</gene>
<name>A0A1H6EFY9_9ACTN</name>
<evidence type="ECO:0000256" key="4">
    <source>
        <dbReference type="SAM" id="SignalP"/>
    </source>
</evidence>
<dbReference type="SUPFAM" id="SSF49899">
    <property type="entry name" value="Concanavalin A-like lectins/glucanases"/>
    <property type="match status" value="2"/>
</dbReference>
<evidence type="ECO:0000256" key="3">
    <source>
        <dbReference type="SAM" id="MobiDB-lite"/>
    </source>
</evidence>
<keyword evidence="1 4" id="KW-0732">Signal</keyword>
<protein>
    <submittedName>
        <fullName evidence="6">Concanavalin A-like lectin/glucanases superfamily protein</fullName>
    </submittedName>
</protein>
<dbReference type="Proteomes" id="UP000236732">
    <property type="component" value="Unassembled WGS sequence"/>
</dbReference>
<dbReference type="InterPro" id="IPR042837">
    <property type="entry name" value="PTX3"/>
</dbReference>